<reference evidence="9 10" key="1">
    <citation type="submission" date="2018-05" db="EMBL/GenBank/DDBJ databases">
        <title>Genomic Encyclopedia of Type Strains, Phase IV (KMG-IV): sequencing the most valuable type-strain genomes for metagenomic binning, comparative biology and taxonomic classification.</title>
        <authorList>
            <person name="Goeker M."/>
        </authorList>
    </citation>
    <scope>NUCLEOTIDE SEQUENCE [LARGE SCALE GENOMIC DNA]</scope>
    <source>
        <strain evidence="9 10">DSM 45480</strain>
    </source>
</reference>
<evidence type="ECO:0000256" key="4">
    <source>
        <dbReference type="ARBA" id="ARBA00022692"/>
    </source>
</evidence>
<dbReference type="InterPro" id="IPR036259">
    <property type="entry name" value="MFS_trans_sf"/>
</dbReference>
<dbReference type="GO" id="GO:0005886">
    <property type="term" value="C:plasma membrane"/>
    <property type="evidence" value="ECO:0007669"/>
    <property type="project" value="UniProtKB-SubCell"/>
</dbReference>
<sequence>MRSWLGLAVLTLPTAMLAMDVTILYLASPHLAKSLQPTGTELLWILDSYGFVIAALLIPMGVLGDRIGRRRLLLIGAAAFAGGSVVAAYAPTPEALIAARALLGVAGSTLMPSTLALISTMFRDRRGTAIGIWAAAMSGGVALGPVVGGALLETWWWGSAFLVAVPVMVLLLVAGPFVLPEHHGPVHRVDLPSVALVLVATVLTVYGIKHFDVVAAVAGIAVGGWFVRRQRRIAHPLIETALFRGRFGRAVVVLVADAAVTAGVYLLVTQQLQQHFSPLRAGLLLLPASVAMIVTSVLAPRLAGAFGAGRTVSVALIVAAAGSAIVPHAAVLGIVVIYLGQGPVMALSTDLIVGAAPEEKAGSAAALSETGMEFGLALGVAVIGTVGAASGFGTVAVVAVVVSVLLAGLARLT</sequence>
<accession>A0A316HN67</accession>
<feature type="transmembrane region" description="Helical" evidence="7">
    <location>
        <begin position="213"/>
        <end position="229"/>
    </location>
</feature>
<protein>
    <submittedName>
        <fullName evidence="9">DHA2 family multidrug resistance protein-like MFS transporter</fullName>
    </submittedName>
</protein>
<name>A0A316HN67_9PSEU</name>
<evidence type="ECO:0000313" key="10">
    <source>
        <dbReference type="Proteomes" id="UP000246005"/>
    </source>
</evidence>
<evidence type="ECO:0000256" key="2">
    <source>
        <dbReference type="ARBA" id="ARBA00022448"/>
    </source>
</evidence>
<evidence type="ECO:0000259" key="8">
    <source>
        <dbReference type="PROSITE" id="PS50850"/>
    </source>
</evidence>
<evidence type="ECO:0000256" key="1">
    <source>
        <dbReference type="ARBA" id="ARBA00004651"/>
    </source>
</evidence>
<feature type="transmembrane region" description="Helical" evidence="7">
    <location>
        <begin position="97"/>
        <end position="118"/>
    </location>
</feature>
<dbReference type="InterPro" id="IPR020846">
    <property type="entry name" value="MFS_dom"/>
</dbReference>
<keyword evidence="2" id="KW-0813">Transport</keyword>
<keyword evidence="4 7" id="KW-0812">Transmembrane</keyword>
<dbReference type="Gene3D" id="1.20.1250.20">
    <property type="entry name" value="MFS general substrate transporter like domains"/>
    <property type="match status" value="1"/>
</dbReference>
<dbReference type="GO" id="GO:0022857">
    <property type="term" value="F:transmembrane transporter activity"/>
    <property type="evidence" value="ECO:0007669"/>
    <property type="project" value="InterPro"/>
</dbReference>
<dbReference type="EMBL" id="QGHB01000015">
    <property type="protein sequence ID" value="PWK82027.1"/>
    <property type="molecule type" value="Genomic_DNA"/>
</dbReference>
<dbReference type="PANTHER" id="PTHR42718:SF47">
    <property type="entry name" value="METHYL VIOLOGEN RESISTANCE PROTEIN SMVA"/>
    <property type="match status" value="1"/>
</dbReference>
<evidence type="ECO:0000256" key="6">
    <source>
        <dbReference type="ARBA" id="ARBA00023136"/>
    </source>
</evidence>
<evidence type="ECO:0000256" key="5">
    <source>
        <dbReference type="ARBA" id="ARBA00022989"/>
    </source>
</evidence>
<comment type="caution">
    <text evidence="9">The sequence shown here is derived from an EMBL/GenBank/DDBJ whole genome shotgun (WGS) entry which is preliminary data.</text>
</comment>
<feature type="transmembrane region" description="Helical" evidence="7">
    <location>
        <begin position="72"/>
        <end position="91"/>
    </location>
</feature>
<proteinExistence type="predicted"/>
<dbReference type="Pfam" id="PF07690">
    <property type="entry name" value="MFS_1"/>
    <property type="match status" value="1"/>
</dbReference>
<keyword evidence="6 7" id="KW-0472">Membrane</keyword>
<feature type="transmembrane region" description="Helical" evidence="7">
    <location>
        <begin position="157"/>
        <end position="179"/>
    </location>
</feature>
<dbReference type="AlphaFoldDB" id="A0A316HN67"/>
<feature type="transmembrane region" description="Helical" evidence="7">
    <location>
        <begin position="280"/>
        <end position="299"/>
    </location>
</feature>
<feature type="transmembrane region" description="Helical" evidence="7">
    <location>
        <begin position="42"/>
        <end position="60"/>
    </location>
</feature>
<feature type="transmembrane region" description="Helical" evidence="7">
    <location>
        <begin position="191"/>
        <end position="207"/>
    </location>
</feature>
<dbReference type="PROSITE" id="PS50850">
    <property type="entry name" value="MFS"/>
    <property type="match status" value="1"/>
</dbReference>
<feature type="transmembrane region" description="Helical" evidence="7">
    <location>
        <begin position="130"/>
        <end position="151"/>
    </location>
</feature>
<feature type="domain" description="Major facilitator superfamily (MFS) profile" evidence="8">
    <location>
        <begin position="6"/>
        <end position="411"/>
    </location>
</feature>
<feature type="transmembrane region" description="Helical" evidence="7">
    <location>
        <begin position="376"/>
        <end position="409"/>
    </location>
</feature>
<dbReference type="Proteomes" id="UP000246005">
    <property type="component" value="Unassembled WGS sequence"/>
</dbReference>
<dbReference type="PANTHER" id="PTHR42718">
    <property type="entry name" value="MAJOR FACILITATOR SUPERFAMILY MULTIDRUG TRANSPORTER MFSC"/>
    <property type="match status" value="1"/>
</dbReference>
<feature type="transmembrane region" description="Helical" evidence="7">
    <location>
        <begin position="311"/>
        <end position="339"/>
    </location>
</feature>
<evidence type="ECO:0000256" key="3">
    <source>
        <dbReference type="ARBA" id="ARBA00022475"/>
    </source>
</evidence>
<dbReference type="SUPFAM" id="SSF103473">
    <property type="entry name" value="MFS general substrate transporter"/>
    <property type="match status" value="1"/>
</dbReference>
<evidence type="ECO:0000313" key="9">
    <source>
        <dbReference type="EMBL" id="PWK82027.1"/>
    </source>
</evidence>
<feature type="transmembrane region" description="Helical" evidence="7">
    <location>
        <begin position="250"/>
        <end position="268"/>
    </location>
</feature>
<comment type="subcellular location">
    <subcellularLocation>
        <location evidence="1">Cell membrane</location>
        <topology evidence="1">Multi-pass membrane protein</topology>
    </subcellularLocation>
</comment>
<dbReference type="CDD" id="cd17321">
    <property type="entry name" value="MFS_MMR_MDR_like"/>
    <property type="match status" value="1"/>
</dbReference>
<gene>
    <name evidence="9" type="ORF">C8D88_115143</name>
</gene>
<dbReference type="InterPro" id="IPR011701">
    <property type="entry name" value="MFS"/>
</dbReference>
<keyword evidence="5 7" id="KW-1133">Transmembrane helix</keyword>
<evidence type="ECO:0000256" key="7">
    <source>
        <dbReference type="SAM" id="Phobius"/>
    </source>
</evidence>
<keyword evidence="3" id="KW-1003">Cell membrane</keyword>
<organism evidence="9 10">
    <name type="scientific">Lentzea atacamensis</name>
    <dbReference type="NCBI Taxonomy" id="531938"/>
    <lineage>
        <taxon>Bacteria</taxon>
        <taxon>Bacillati</taxon>
        <taxon>Actinomycetota</taxon>
        <taxon>Actinomycetes</taxon>
        <taxon>Pseudonocardiales</taxon>
        <taxon>Pseudonocardiaceae</taxon>
        <taxon>Lentzea</taxon>
    </lineage>
</organism>